<accession>A0AC61DFJ1</accession>
<proteinExistence type="predicted"/>
<gene>
    <name evidence="1" type="ORF">CS063_03245</name>
</gene>
<protein>
    <submittedName>
        <fullName evidence="1">Uncharacterized protein</fullName>
    </submittedName>
</protein>
<evidence type="ECO:0000313" key="2">
    <source>
        <dbReference type="Proteomes" id="UP000224460"/>
    </source>
</evidence>
<dbReference type="EMBL" id="PEDL01000002">
    <property type="protein sequence ID" value="PHV71593.1"/>
    <property type="molecule type" value="Genomic_DNA"/>
</dbReference>
<dbReference type="Proteomes" id="UP000224460">
    <property type="component" value="Unassembled WGS sequence"/>
</dbReference>
<organism evidence="1 2">
    <name type="scientific">Sporanaerobium hydrogeniformans</name>
    <dbReference type="NCBI Taxonomy" id="3072179"/>
    <lineage>
        <taxon>Bacteria</taxon>
        <taxon>Bacillati</taxon>
        <taxon>Bacillota</taxon>
        <taxon>Clostridia</taxon>
        <taxon>Lachnospirales</taxon>
        <taxon>Lachnospiraceae</taxon>
        <taxon>Sporanaerobium</taxon>
    </lineage>
</organism>
<reference evidence="1" key="1">
    <citation type="submission" date="2017-10" db="EMBL/GenBank/DDBJ databases">
        <title>Genome sequence of cellulolytic Lachnospiraceae bacterium XHS1971 isolated from hotspring sediment.</title>
        <authorList>
            <person name="Vasudevan G."/>
            <person name="Joshi A.J."/>
            <person name="Hivarkar S."/>
            <person name="Lanjekar V.B."/>
            <person name="Dhakephalkar P.K."/>
            <person name="Dagar S."/>
        </authorList>
    </citation>
    <scope>NUCLEOTIDE SEQUENCE</scope>
    <source>
        <strain evidence="1">XHS1971</strain>
    </source>
</reference>
<comment type="caution">
    <text evidence="1">The sequence shown here is derived from an EMBL/GenBank/DDBJ whole genome shotgun (WGS) entry which is preliminary data.</text>
</comment>
<name>A0AC61DFJ1_9FIRM</name>
<keyword evidence="2" id="KW-1185">Reference proteome</keyword>
<evidence type="ECO:0000313" key="1">
    <source>
        <dbReference type="EMBL" id="PHV71593.1"/>
    </source>
</evidence>
<sequence>MIKTTIIGYGEPHIKLLETYSYRLDQYLPAYYPKISWHVHKAPLKEPTTRELLRWLEEKVLCHHPNVVFVHISSKDSYNLGCQLISLNEFENNLQELVKRIKVHNNRTGLNGCKAIPILITPPPIRESISNRGRTNNRLKQYVYVIKQVAKAYDVPFIDLFNLLVEKEEREGYLLEDGLNLNQKGQDFLYDLVFIELTKLINYQGVLKDRQS</sequence>